<proteinExistence type="predicted"/>
<feature type="transmembrane region" description="Helical" evidence="1">
    <location>
        <begin position="202"/>
        <end position="221"/>
    </location>
</feature>
<reference evidence="2" key="1">
    <citation type="journal article" date="2020" name="Nature">
        <title>Giant virus diversity and host interactions through global metagenomics.</title>
        <authorList>
            <person name="Schulz F."/>
            <person name="Roux S."/>
            <person name="Paez-Espino D."/>
            <person name="Jungbluth S."/>
            <person name="Walsh D.A."/>
            <person name="Denef V.J."/>
            <person name="McMahon K.D."/>
            <person name="Konstantinidis K.T."/>
            <person name="Eloe-Fadrosh E.A."/>
            <person name="Kyrpides N.C."/>
            <person name="Woyke T."/>
        </authorList>
    </citation>
    <scope>NUCLEOTIDE SEQUENCE</scope>
    <source>
        <strain evidence="2">GVMAG-S-3300012919-55</strain>
    </source>
</reference>
<feature type="transmembrane region" description="Helical" evidence="1">
    <location>
        <begin position="114"/>
        <end position="135"/>
    </location>
</feature>
<dbReference type="InterPro" id="IPR013320">
    <property type="entry name" value="ConA-like_dom_sf"/>
</dbReference>
<organism evidence="2">
    <name type="scientific">viral metagenome</name>
    <dbReference type="NCBI Taxonomy" id="1070528"/>
    <lineage>
        <taxon>unclassified sequences</taxon>
        <taxon>metagenomes</taxon>
        <taxon>organismal metagenomes</taxon>
    </lineage>
</organism>
<evidence type="ECO:0000256" key="1">
    <source>
        <dbReference type="SAM" id="Phobius"/>
    </source>
</evidence>
<sequence>MPQTKNEVPPIVQKAALKYVNIRDNFNAFFSFILDMFKSFNTNYFKILIGIILIAYVGFLFYIYFYNPYQIFSIAPIFINLVAISILMLLILTLTSMSDKSSSISILSQNKMKLFEQICFFLFSFVVLIMCYYISKRILIFSKGKSITLVVCLFILIMSLLYSINKNITKNFGIFKDILFLIPCLLVDGWEEITKDIKRAPSSTTTMLIIICSILIIYYVIPLLRKWNKISQTKFELLQKPSKLDSEVVFLTQNNINQLMIEDKSFFQKKLLEQAQIMEENIKENTLYSNSTITSNYNALEDTVIYDGKSYANNNLEFTYIKNLSQCALGDISCDSSNNITCTNSDGTVEKVVNYHNMYQKCISNNNGSIFSNLFTSNSDYLTMYDDSTLNNQITFDEYCKTTLEDNDYQLKCINYMDNSNNIVVNSELIKDTTKQYIACEQLGKEVGESDTYTIISGYNDICSNEIAFECETNPIIEPENRPKQRNLISAYNPSIHRLDYNLEEQKFIQLLSPYEKNVIEEAINNDDLTLSNKLKQINDPEKIKLIYLQFLSNHTSYNTIMEKIHEINKNTKTYIHQGTSNLIDAINRKNNISDYNYHYGLSFWIYFDPEIMKMDTENHEGFILNYGNAPYIYYHYEKQELIVELLQCTTNQMNIVECNEREVVYNTKDILFQRWNHFVINYDYGTLDMFINNNLVFTKNNVSPYIQPGNNNIQFGSNDKPLKKCGICNIHYYPIPLSLNEIQNIYGKKNHPCK</sequence>
<dbReference type="AlphaFoldDB" id="A0A6C0KN05"/>
<evidence type="ECO:0000313" key="2">
    <source>
        <dbReference type="EMBL" id="QHU18050.1"/>
    </source>
</evidence>
<keyword evidence="1" id="KW-0812">Transmembrane</keyword>
<dbReference type="SUPFAM" id="SSF49899">
    <property type="entry name" value="Concanavalin A-like lectins/glucanases"/>
    <property type="match status" value="1"/>
</dbReference>
<feature type="transmembrane region" description="Helical" evidence="1">
    <location>
        <begin position="147"/>
        <end position="165"/>
    </location>
</feature>
<keyword evidence="1" id="KW-1133">Transmembrane helix</keyword>
<protein>
    <submittedName>
        <fullName evidence="2">Uncharacterized protein</fullName>
    </submittedName>
</protein>
<name>A0A6C0KN05_9ZZZZ</name>
<keyword evidence="1" id="KW-0472">Membrane</keyword>
<dbReference type="Gene3D" id="2.60.120.200">
    <property type="match status" value="1"/>
</dbReference>
<feature type="transmembrane region" description="Helical" evidence="1">
    <location>
        <begin position="44"/>
        <end position="65"/>
    </location>
</feature>
<accession>A0A6C0KN05</accession>
<feature type="transmembrane region" description="Helical" evidence="1">
    <location>
        <begin position="71"/>
        <end position="94"/>
    </location>
</feature>
<dbReference type="EMBL" id="MN740922">
    <property type="protein sequence ID" value="QHU18050.1"/>
    <property type="molecule type" value="Genomic_DNA"/>
</dbReference>